<evidence type="ECO:0000256" key="6">
    <source>
        <dbReference type="ARBA" id="ARBA00022989"/>
    </source>
</evidence>
<organism evidence="9 10">
    <name type="scientific">Plectus sambesii</name>
    <dbReference type="NCBI Taxonomy" id="2011161"/>
    <lineage>
        <taxon>Eukaryota</taxon>
        <taxon>Metazoa</taxon>
        <taxon>Ecdysozoa</taxon>
        <taxon>Nematoda</taxon>
        <taxon>Chromadorea</taxon>
        <taxon>Plectida</taxon>
        <taxon>Plectina</taxon>
        <taxon>Plectoidea</taxon>
        <taxon>Plectidae</taxon>
        <taxon>Plectus</taxon>
    </lineage>
</organism>
<evidence type="ECO:0000256" key="2">
    <source>
        <dbReference type="ARBA" id="ARBA00006175"/>
    </source>
</evidence>
<keyword evidence="5 8" id="KW-0812">Transmembrane</keyword>
<dbReference type="InterPro" id="IPR023271">
    <property type="entry name" value="Aquaporin-like"/>
</dbReference>
<dbReference type="SUPFAM" id="SSF81338">
    <property type="entry name" value="Aquaporin-like"/>
    <property type="match status" value="1"/>
</dbReference>
<dbReference type="PROSITE" id="PS00221">
    <property type="entry name" value="MIP"/>
    <property type="match status" value="1"/>
</dbReference>
<dbReference type="PANTHER" id="PTHR19139">
    <property type="entry name" value="AQUAPORIN TRANSPORTER"/>
    <property type="match status" value="1"/>
</dbReference>
<dbReference type="GO" id="GO:0005886">
    <property type="term" value="C:plasma membrane"/>
    <property type="evidence" value="ECO:0007669"/>
    <property type="project" value="UniProtKB-SubCell"/>
</dbReference>
<keyword evidence="9" id="KW-1185">Reference proteome</keyword>
<dbReference type="AlphaFoldDB" id="A0A914WYW8"/>
<dbReference type="Proteomes" id="UP000887566">
    <property type="component" value="Unplaced"/>
</dbReference>
<dbReference type="InterPro" id="IPR000425">
    <property type="entry name" value="MIP"/>
</dbReference>
<sequence length="313" mass="33820">MAAYPDYATYRDAGVYGTYPRKSMQNGDVSPLANGGAMPPRLAVNGNGHVASENGTIRGILRNKYDVGGAIRPSTIITSQDVDGSENGSDAASEHICPTSQRLRRVFKNCSSIVDRYMRPSVAELVSVTFSVFIVTMIESELSDRSVDTLPRITIISAVEGVCMLVFLLTFRRVHMNPAITLSQLFSASTSWRLCLIFLAMQLMGSIGGIFLYQAVKTEGPPAVAMIPYETATDWVRGAYRLVLCQTIAAFMVVLSHLIITGKRKKGDFAEVVGNPVGVIAAVMLMSFISLLHSTASWNPIRTLAASVAATVD</sequence>
<dbReference type="Pfam" id="PF00230">
    <property type="entry name" value="MIP"/>
    <property type="match status" value="1"/>
</dbReference>
<evidence type="ECO:0000256" key="4">
    <source>
        <dbReference type="ARBA" id="ARBA00022475"/>
    </source>
</evidence>
<keyword evidence="4" id="KW-1003">Cell membrane</keyword>
<dbReference type="InterPro" id="IPR034294">
    <property type="entry name" value="Aquaporin_transptr"/>
</dbReference>
<evidence type="ECO:0000256" key="3">
    <source>
        <dbReference type="ARBA" id="ARBA00022448"/>
    </source>
</evidence>
<dbReference type="GO" id="GO:0015250">
    <property type="term" value="F:water channel activity"/>
    <property type="evidence" value="ECO:0007669"/>
    <property type="project" value="TreeGrafter"/>
</dbReference>
<dbReference type="Gene3D" id="1.20.1080.10">
    <property type="entry name" value="Glycerol uptake facilitator protein"/>
    <property type="match status" value="1"/>
</dbReference>
<evidence type="ECO:0000313" key="9">
    <source>
        <dbReference type="Proteomes" id="UP000887566"/>
    </source>
</evidence>
<evidence type="ECO:0000256" key="5">
    <source>
        <dbReference type="ARBA" id="ARBA00022692"/>
    </source>
</evidence>
<proteinExistence type="inferred from homology"/>
<feature type="transmembrane region" description="Helical" evidence="8">
    <location>
        <begin position="150"/>
        <end position="171"/>
    </location>
</feature>
<evidence type="ECO:0000256" key="8">
    <source>
        <dbReference type="SAM" id="Phobius"/>
    </source>
</evidence>
<name>A0A914WYW8_9BILA</name>
<keyword evidence="6 8" id="KW-1133">Transmembrane helix</keyword>
<keyword evidence="7 8" id="KW-0472">Membrane</keyword>
<keyword evidence="3" id="KW-0813">Transport</keyword>
<evidence type="ECO:0000313" key="10">
    <source>
        <dbReference type="WBParaSite" id="PSAMB.scaffold5346size19103.g26416.t1"/>
    </source>
</evidence>
<reference evidence="10" key="1">
    <citation type="submission" date="2022-11" db="UniProtKB">
        <authorList>
            <consortium name="WormBaseParasite"/>
        </authorList>
    </citation>
    <scope>IDENTIFICATION</scope>
</reference>
<feature type="transmembrane region" description="Helical" evidence="8">
    <location>
        <begin position="239"/>
        <end position="260"/>
    </location>
</feature>
<dbReference type="WBParaSite" id="PSAMB.scaffold5346size19103.g26416.t1">
    <property type="protein sequence ID" value="PSAMB.scaffold5346size19103.g26416.t1"/>
    <property type="gene ID" value="PSAMB.scaffold5346size19103.g26416"/>
</dbReference>
<feature type="transmembrane region" description="Helical" evidence="8">
    <location>
        <begin position="121"/>
        <end position="138"/>
    </location>
</feature>
<feature type="transmembrane region" description="Helical" evidence="8">
    <location>
        <begin position="272"/>
        <end position="292"/>
    </location>
</feature>
<dbReference type="PANTHER" id="PTHR19139:SF199">
    <property type="entry name" value="MIP17260P"/>
    <property type="match status" value="1"/>
</dbReference>
<evidence type="ECO:0000256" key="1">
    <source>
        <dbReference type="ARBA" id="ARBA00004651"/>
    </source>
</evidence>
<dbReference type="InterPro" id="IPR022357">
    <property type="entry name" value="MIP_CS"/>
</dbReference>
<protein>
    <submittedName>
        <fullName evidence="10">Uncharacterized protein</fullName>
    </submittedName>
</protein>
<accession>A0A914WYW8</accession>
<comment type="similarity">
    <text evidence="2">Belongs to the MIP/aquaporin (TC 1.A.8) family.</text>
</comment>
<feature type="transmembrane region" description="Helical" evidence="8">
    <location>
        <begin position="192"/>
        <end position="216"/>
    </location>
</feature>
<evidence type="ECO:0000256" key="7">
    <source>
        <dbReference type="ARBA" id="ARBA00023136"/>
    </source>
</evidence>
<comment type="subcellular location">
    <subcellularLocation>
        <location evidence="1">Cell membrane</location>
        <topology evidence="1">Multi-pass membrane protein</topology>
    </subcellularLocation>
</comment>